<keyword evidence="5 6" id="KW-0472">Membrane</keyword>
<name>A0ABR3XVG6_9PEZI</name>
<evidence type="ECO:0000256" key="1">
    <source>
        <dbReference type="ARBA" id="ARBA00004141"/>
    </source>
</evidence>
<feature type="transmembrane region" description="Helical" evidence="6">
    <location>
        <begin position="83"/>
        <end position="102"/>
    </location>
</feature>
<evidence type="ECO:0000313" key="8">
    <source>
        <dbReference type="Proteomes" id="UP001586593"/>
    </source>
</evidence>
<keyword evidence="3 6" id="KW-0812">Transmembrane</keyword>
<dbReference type="EMBL" id="JAZHXJ010000036">
    <property type="protein sequence ID" value="KAL1879996.1"/>
    <property type="molecule type" value="Genomic_DNA"/>
</dbReference>
<dbReference type="Proteomes" id="UP001586593">
    <property type="component" value="Unassembled WGS sequence"/>
</dbReference>
<organism evidence="7 8">
    <name type="scientific">Phialemonium thermophilum</name>
    <dbReference type="NCBI Taxonomy" id="223376"/>
    <lineage>
        <taxon>Eukaryota</taxon>
        <taxon>Fungi</taxon>
        <taxon>Dikarya</taxon>
        <taxon>Ascomycota</taxon>
        <taxon>Pezizomycotina</taxon>
        <taxon>Sordariomycetes</taxon>
        <taxon>Sordariomycetidae</taxon>
        <taxon>Cephalothecales</taxon>
        <taxon>Cephalothecaceae</taxon>
        <taxon>Phialemonium</taxon>
    </lineage>
</organism>
<reference evidence="7 8" key="1">
    <citation type="journal article" date="2024" name="Commun. Biol.">
        <title>Comparative genomic analysis of thermophilic fungi reveals convergent evolutionary adaptations and gene losses.</title>
        <authorList>
            <person name="Steindorff A.S."/>
            <person name="Aguilar-Pontes M.V."/>
            <person name="Robinson A.J."/>
            <person name="Andreopoulos B."/>
            <person name="LaButti K."/>
            <person name="Kuo A."/>
            <person name="Mondo S."/>
            <person name="Riley R."/>
            <person name="Otillar R."/>
            <person name="Haridas S."/>
            <person name="Lipzen A."/>
            <person name="Grimwood J."/>
            <person name="Schmutz J."/>
            <person name="Clum A."/>
            <person name="Reid I.D."/>
            <person name="Moisan M.C."/>
            <person name="Butler G."/>
            <person name="Nguyen T.T.M."/>
            <person name="Dewar K."/>
            <person name="Conant G."/>
            <person name="Drula E."/>
            <person name="Henrissat B."/>
            <person name="Hansel C."/>
            <person name="Singer S."/>
            <person name="Hutchinson M.I."/>
            <person name="de Vries R.P."/>
            <person name="Natvig D.O."/>
            <person name="Powell A.J."/>
            <person name="Tsang A."/>
            <person name="Grigoriev I.V."/>
        </authorList>
    </citation>
    <scope>NUCLEOTIDE SEQUENCE [LARGE SCALE GENOMIC DNA]</scope>
    <source>
        <strain evidence="7 8">ATCC 24622</strain>
    </source>
</reference>
<proteinExistence type="inferred from homology"/>
<protein>
    <recommendedName>
        <fullName evidence="9">Mitochondrial inner membrane protein COX18</fullName>
    </recommendedName>
</protein>
<comment type="similarity">
    <text evidence="2">Belongs to the OXA1/ALB3/YidC family.</text>
</comment>
<comment type="caution">
    <text evidence="7">The sequence shown here is derived from an EMBL/GenBank/DDBJ whole genome shotgun (WGS) entry which is preliminary data.</text>
</comment>
<evidence type="ECO:0000256" key="4">
    <source>
        <dbReference type="ARBA" id="ARBA00022989"/>
    </source>
</evidence>
<evidence type="ECO:0000256" key="6">
    <source>
        <dbReference type="SAM" id="Phobius"/>
    </source>
</evidence>
<evidence type="ECO:0000313" key="7">
    <source>
        <dbReference type="EMBL" id="KAL1879996.1"/>
    </source>
</evidence>
<evidence type="ECO:0000256" key="2">
    <source>
        <dbReference type="ARBA" id="ARBA00009877"/>
    </source>
</evidence>
<dbReference type="PANTHER" id="PTHR12428:SF65">
    <property type="entry name" value="CYTOCHROME C OXIDASE ASSEMBLY PROTEIN COX18, MITOCHONDRIAL"/>
    <property type="match status" value="1"/>
</dbReference>
<evidence type="ECO:0008006" key="9">
    <source>
        <dbReference type="Google" id="ProtNLM"/>
    </source>
</evidence>
<evidence type="ECO:0000256" key="3">
    <source>
        <dbReference type="ARBA" id="ARBA00022692"/>
    </source>
</evidence>
<sequence length="398" mass="43822">MMIIRASLGSRLGSSVRPRIHNLQSLSCAHHGQLLDLTAVANQGRGRGYQGRRLLSMGPLLENAIGQTQQLITGLHLVTGTPWFITIPLVALSINLIARLPLTLYMQRIRQRRAELTPLLQAWYARHVRDVRSEPNPLTETAAIEKVNSRFKESSKRLYREFGLQEWKFYTNFMVLPVWLTAIEALRQMAGGRRGLLGTLVFGNENKGNSTGGQAFDAESSISVSAASSSSDLISGTDTLAMGDSVVRQLPSTLQPGMDLSMASGGCLWFPDLTAPDPLHILPILLSTVLVLNVLPMTVRETRAIFNLPSRELPGPTGSEVILPQTGRRRMQRALVVLSALVGPLTMDLPAALHLYWLSTATITYVQSQVIGRMMKLPDRSNIRPCKGSEPFFPRLPS</sequence>
<accession>A0ABR3XVG6</accession>
<keyword evidence="8" id="KW-1185">Reference proteome</keyword>
<feature type="transmembrane region" description="Helical" evidence="6">
    <location>
        <begin position="334"/>
        <end position="357"/>
    </location>
</feature>
<keyword evidence="4 6" id="KW-1133">Transmembrane helix</keyword>
<dbReference type="PANTHER" id="PTHR12428">
    <property type="entry name" value="OXA1"/>
    <property type="match status" value="1"/>
</dbReference>
<gene>
    <name evidence="7" type="ORF">VTK73DRAFT_6386</name>
</gene>
<evidence type="ECO:0000256" key="5">
    <source>
        <dbReference type="ARBA" id="ARBA00023136"/>
    </source>
</evidence>
<comment type="subcellular location">
    <subcellularLocation>
        <location evidence="1">Membrane</location>
        <topology evidence="1">Multi-pass membrane protein</topology>
    </subcellularLocation>
</comment>
<dbReference type="InterPro" id="IPR001708">
    <property type="entry name" value="YidC/ALB3/OXA1/COX18"/>
</dbReference>